<organism evidence="2 3">
    <name type="scientific">Sporisorium reilianum f. sp. reilianum</name>
    <dbReference type="NCBI Taxonomy" id="72559"/>
    <lineage>
        <taxon>Eukaryota</taxon>
        <taxon>Fungi</taxon>
        <taxon>Dikarya</taxon>
        <taxon>Basidiomycota</taxon>
        <taxon>Ustilaginomycotina</taxon>
        <taxon>Ustilaginomycetes</taxon>
        <taxon>Ustilaginales</taxon>
        <taxon>Ustilaginaceae</taxon>
        <taxon>Sporisorium</taxon>
    </lineage>
</organism>
<feature type="compositionally biased region" description="Polar residues" evidence="1">
    <location>
        <begin position="272"/>
        <end position="289"/>
    </location>
</feature>
<dbReference type="Proteomes" id="UP000239563">
    <property type="component" value="Chromosome XX"/>
</dbReference>
<dbReference type="AlphaFoldDB" id="A0A2N8UMP2"/>
<feature type="region of interest" description="Disordered" evidence="1">
    <location>
        <begin position="201"/>
        <end position="235"/>
    </location>
</feature>
<proteinExistence type="predicted"/>
<evidence type="ECO:0000313" key="3">
    <source>
        <dbReference type="Proteomes" id="UP000239563"/>
    </source>
</evidence>
<feature type="region of interest" description="Disordered" evidence="1">
    <location>
        <begin position="272"/>
        <end position="337"/>
    </location>
</feature>
<reference evidence="2 3" key="1">
    <citation type="submission" date="2017-02" db="EMBL/GenBank/DDBJ databases">
        <authorList>
            <person name="Peterson S.W."/>
        </authorList>
    </citation>
    <scope>NUCLEOTIDE SEQUENCE [LARGE SCALE GENOMIC DNA]</scope>
    <source>
        <strain evidence="2 3">SRS1_H2-8</strain>
    </source>
</reference>
<feature type="compositionally biased region" description="Low complexity" evidence="1">
    <location>
        <begin position="300"/>
        <end position="315"/>
    </location>
</feature>
<protein>
    <submittedName>
        <fullName evidence="2">Uncharacterized protein</fullName>
    </submittedName>
</protein>
<name>A0A2N8UMP2_9BASI</name>
<feature type="region of interest" description="Disordered" evidence="1">
    <location>
        <begin position="384"/>
        <end position="421"/>
    </location>
</feature>
<gene>
    <name evidence="2" type="ORF">SRS1_13470</name>
</gene>
<evidence type="ECO:0000313" key="2">
    <source>
        <dbReference type="EMBL" id="SJX66029.1"/>
    </source>
</evidence>
<dbReference type="EMBL" id="LT795073">
    <property type="protein sequence ID" value="SJX66029.1"/>
    <property type="molecule type" value="Genomic_DNA"/>
</dbReference>
<feature type="region of interest" description="Disordered" evidence="1">
    <location>
        <begin position="354"/>
        <end position="373"/>
    </location>
</feature>
<feature type="region of interest" description="Disordered" evidence="1">
    <location>
        <begin position="507"/>
        <end position="526"/>
    </location>
</feature>
<evidence type="ECO:0000256" key="1">
    <source>
        <dbReference type="SAM" id="MobiDB-lite"/>
    </source>
</evidence>
<feature type="compositionally biased region" description="Polar residues" evidence="1">
    <location>
        <begin position="201"/>
        <end position="217"/>
    </location>
</feature>
<accession>A0A2N8UMP2</accession>
<sequence length="555" mass="58597">MGACMSTKAVVAEEVNPPPHPQARRVWLVSTPVDSKDVPLDLVGIDADGLKAAMRNRGLETEHWALKVDPPADVKAQPSIFDITVQAGNLVSQVHPTSSPYWNGITRRVAVGWTLWTDDEIVEACKLLIQARPKYDGRTNNSQMLARLLGRHIDFVPAQPQQAAEAATVTATSPSGSILKADSTTHDAAAALTPANNRSQMTLVSAGQSQRSQSIESDANELKPASESNVARIPASIRNSQRMSVARPPLIHLSTAPSAAASEMGTLVRPTLQRSAETESGASSPSGSVRISLPPQSRHLAQQQQPASSSPLNPSYRTHRQTASEIRTVGRTRTHSDATAAYATVGAADRRFTMDGTGRVSRPSRRRSEAPAEWLAEVPGAAGDARFSSVRSRSGPGRDMRRESVLSLGGGGGGSVVGSPSMGTWGAHAGLPASPSMVGLPTMPSMPMAGFAGVPPQMGMGMGMGVFPPPSPSMMLNPGALQVPMPYFAAPQMPFLPSMPMLAPPSPGFHSHASSGMPTPPESPHLTTTQMAKSYIPEIMFSPPVVAQHRPSQHV</sequence>